<dbReference type="STRING" id="115433.SAMN05421835_14617"/>
<sequence length="61" mass="6196">MRDTRLDLSVSELGANELSVGGLGSIDLSITELESVATPDLSSFLQSVSASAAVSSLIIAT</sequence>
<dbReference type="EMBL" id="FORP01000046">
    <property type="protein sequence ID" value="SFK92319.1"/>
    <property type="molecule type" value="Genomic_DNA"/>
</dbReference>
<dbReference type="Proteomes" id="UP000199025">
    <property type="component" value="Unassembled WGS sequence"/>
</dbReference>
<proteinExistence type="predicted"/>
<evidence type="ECO:0000313" key="2">
    <source>
        <dbReference type="Proteomes" id="UP000199025"/>
    </source>
</evidence>
<dbReference type="RefSeq" id="WP_091517099.1">
    <property type="nucleotide sequence ID" value="NZ_CBDQZW010000077.1"/>
</dbReference>
<keyword evidence="2" id="KW-1185">Reference proteome</keyword>
<gene>
    <name evidence="1" type="ORF">SAMN05421835_14617</name>
</gene>
<protein>
    <submittedName>
        <fullName evidence="1">Uncharacterized protein</fullName>
    </submittedName>
</protein>
<evidence type="ECO:0000313" key="1">
    <source>
        <dbReference type="EMBL" id="SFK92319.1"/>
    </source>
</evidence>
<organism evidence="1 2">
    <name type="scientific">Amycolatopsis sacchari</name>
    <dbReference type="NCBI Taxonomy" id="115433"/>
    <lineage>
        <taxon>Bacteria</taxon>
        <taxon>Bacillati</taxon>
        <taxon>Actinomycetota</taxon>
        <taxon>Actinomycetes</taxon>
        <taxon>Pseudonocardiales</taxon>
        <taxon>Pseudonocardiaceae</taxon>
        <taxon>Amycolatopsis</taxon>
    </lineage>
</organism>
<reference evidence="1 2" key="1">
    <citation type="submission" date="2016-10" db="EMBL/GenBank/DDBJ databases">
        <authorList>
            <person name="de Groot N.N."/>
        </authorList>
    </citation>
    <scope>NUCLEOTIDE SEQUENCE [LARGE SCALE GENOMIC DNA]</scope>
    <source>
        <strain evidence="1 2">DSM 44468</strain>
    </source>
</reference>
<dbReference type="AlphaFoldDB" id="A0A1I4DHF5"/>
<accession>A0A1I4DHF5</accession>
<name>A0A1I4DHF5_9PSEU</name>